<dbReference type="InterPro" id="IPR002156">
    <property type="entry name" value="RNaseH_domain"/>
</dbReference>
<gene>
    <name evidence="3" type="ORF">Goari_004913</name>
</gene>
<dbReference type="CDD" id="cd06222">
    <property type="entry name" value="RNase_H_like"/>
    <property type="match status" value="1"/>
</dbReference>
<dbReference type="EMBL" id="JABFAA010000010">
    <property type="protein sequence ID" value="MBA0694635.1"/>
    <property type="molecule type" value="Genomic_DNA"/>
</dbReference>
<dbReference type="PANTHER" id="PTHR47723">
    <property type="entry name" value="OS05G0353850 PROTEIN"/>
    <property type="match status" value="1"/>
</dbReference>
<organism evidence="3 4">
    <name type="scientific">Gossypium aridum</name>
    <name type="common">American cotton</name>
    <name type="synonym">Erioxylum aridum</name>
    <dbReference type="NCBI Taxonomy" id="34290"/>
    <lineage>
        <taxon>Eukaryota</taxon>
        <taxon>Viridiplantae</taxon>
        <taxon>Streptophyta</taxon>
        <taxon>Embryophyta</taxon>
        <taxon>Tracheophyta</taxon>
        <taxon>Spermatophyta</taxon>
        <taxon>Magnoliopsida</taxon>
        <taxon>eudicotyledons</taxon>
        <taxon>Gunneridae</taxon>
        <taxon>Pentapetalae</taxon>
        <taxon>rosids</taxon>
        <taxon>malvids</taxon>
        <taxon>Malvales</taxon>
        <taxon>Malvaceae</taxon>
        <taxon>Malvoideae</taxon>
        <taxon>Gossypium</taxon>
    </lineage>
</organism>
<dbReference type="Pfam" id="PF13456">
    <property type="entry name" value="RVT_3"/>
    <property type="match status" value="1"/>
</dbReference>
<evidence type="ECO:0000313" key="3">
    <source>
        <dbReference type="EMBL" id="MBA0694635.1"/>
    </source>
</evidence>
<dbReference type="GO" id="GO:0003676">
    <property type="term" value="F:nucleic acid binding"/>
    <property type="evidence" value="ECO:0007669"/>
    <property type="project" value="InterPro"/>
</dbReference>
<dbReference type="Pfam" id="PF13966">
    <property type="entry name" value="zf-RVT"/>
    <property type="match status" value="1"/>
</dbReference>
<dbReference type="Proteomes" id="UP000593577">
    <property type="component" value="Unassembled WGS sequence"/>
</dbReference>
<dbReference type="InterPro" id="IPR012337">
    <property type="entry name" value="RNaseH-like_sf"/>
</dbReference>
<dbReference type="GO" id="GO:0004523">
    <property type="term" value="F:RNA-DNA hybrid ribonuclease activity"/>
    <property type="evidence" value="ECO:0007669"/>
    <property type="project" value="InterPro"/>
</dbReference>
<evidence type="ECO:0000313" key="4">
    <source>
        <dbReference type="Proteomes" id="UP000593577"/>
    </source>
</evidence>
<keyword evidence="4" id="KW-1185">Reference proteome</keyword>
<feature type="domain" description="Reverse transcriptase zinc-binding" evidence="2">
    <location>
        <begin position="20"/>
        <end position="84"/>
    </location>
</feature>
<dbReference type="SUPFAM" id="SSF53098">
    <property type="entry name" value="Ribonuclease H-like"/>
    <property type="match status" value="1"/>
</dbReference>
<accession>A0A7J8Y4Y8</accession>
<dbReference type="PANTHER" id="PTHR47723:SF19">
    <property type="entry name" value="POLYNUCLEOTIDYL TRANSFERASE, RIBONUCLEASE H-LIKE SUPERFAMILY PROTEIN"/>
    <property type="match status" value="1"/>
</dbReference>
<feature type="domain" description="RNase H type-1" evidence="1">
    <location>
        <begin position="112"/>
        <end position="195"/>
    </location>
</feature>
<evidence type="ECO:0008006" key="5">
    <source>
        <dbReference type="Google" id="ProtNLM"/>
    </source>
</evidence>
<protein>
    <recommendedName>
        <fullName evidence="5">Reverse transcriptase zinc-binding domain-containing protein</fullName>
    </recommendedName>
</protein>
<dbReference type="Gene3D" id="3.30.420.10">
    <property type="entry name" value="Ribonuclease H-like superfamily/Ribonuclease H"/>
    <property type="match status" value="1"/>
</dbReference>
<dbReference type="InterPro" id="IPR044730">
    <property type="entry name" value="RNase_H-like_dom_plant"/>
</dbReference>
<reference evidence="3 4" key="1">
    <citation type="journal article" date="2019" name="Genome Biol. Evol.">
        <title>Insights into the evolution of the New World diploid cottons (Gossypium, subgenus Houzingenia) based on genome sequencing.</title>
        <authorList>
            <person name="Grover C.E."/>
            <person name="Arick M.A. 2nd"/>
            <person name="Thrash A."/>
            <person name="Conover J.L."/>
            <person name="Sanders W.S."/>
            <person name="Peterson D.G."/>
            <person name="Frelichowski J.E."/>
            <person name="Scheffler J.A."/>
            <person name="Scheffler B.E."/>
            <person name="Wendel J.F."/>
        </authorList>
    </citation>
    <scope>NUCLEOTIDE SEQUENCE [LARGE SCALE GENOMIC DNA]</scope>
    <source>
        <strain evidence="3">185</strain>
        <tissue evidence="3">Leaf</tissue>
    </source>
</reference>
<name>A0A7J8Y4Y8_GOSAI</name>
<dbReference type="InterPro" id="IPR053151">
    <property type="entry name" value="RNase_H-like"/>
</dbReference>
<dbReference type="InterPro" id="IPR036397">
    <property type="entry name" value="RNaseH_sf"/>
</dbReference>
<dbReference type="InterPro" id="IPR026960">
    <property type="entry name" value="RVT-Znf"/>
</dbReference>
<evidence type="ECO:0000259" key="2">
    <source>
        <dbReference type="Pfam" id="PF13966"/>
    </source>
</evidence>
<proteinExistence type="predicted"/>
<sequence>MGITPPNPLAGDDKIDELWKIPRKFQKPQRIRLFIWMVLKDPLLTNVNHTRRGLGDNSACGICDHNFEDFLHVIRDCSTTKAIWAQVPWSIDEVFKSSLCLAKQFASVQKPKSGGVIHDHNGKWILGFNRYLGMCLVLDAELWAIYDGLDLTLDQGHDKVLINTNSMEVVWAIQDMHSKDSNSTLIRRIRQLLAKID</sequence>
<dbReference type="AlphaFoldDB" id="A0A7J8Y4Y8"/>
<comment type="caution">
    <text evidence="3">The sequence shown here is derived from an EMBL/GenBank/DDBJ whole genome shotgun (WGS) entry which is preliminary data.</text>
</comment>
<evidence type="ECO:0000259" key="1">
    <source>
        <dbReference type="Pfam" id="PF13456"/>
    </source>
</evidence>